<reference evidence="2" key="1">
    <citation type="submission" date="2020-08" db="EMBL/GenBank/DDBJ databases">
        <title>Multicomponent nature underlies the extraordinary mechanical properties of spider dragline silk.</title>
        <authorList>
            <person name="Kono N."/>
            <person name="Nakamura H."/>
            <person name="Mori M."/>
            <person name="Yoshida Y."/>
            <person name="Ohtoshi R."/>
            <person name="Malay A.D."/>
            <person name="Moran D.A.P."/>
            <person name="Tomita M."/>
            <person name="Numata K."/>
            <person name="Arakawa K."/>
        </authorList>
    </citation>
    <scope>NUCLEOTIDE SEQUENCE</scope>
</reference>
<evidence type="ECO:0000313" key="3">
    <source>
        <dbReference type="Proteomes" id="UP000887159"/>
    </source>
</evidence>
<evidence type="ECO:0000259" key="1">
    <source>
        <dbReference type="Pfam" id="PF13843"/>
    </source>
</evidence>
<dbReference type="InterPro" id="IPR029526">
    <property type="entry name" value="PGBD"/>
</dbReference>
<dbReference type="Pfam" id="PF13843">
    <property type="entry name" value="DDE_Tnp_1_7"/>
    <property type="match status" value="1"/>
</dbReference>
<proteinExistence type="predicted"/>
<dbReference type="EMBL" id="BMAU01021366">
    <property type="protein sequence ID" value="GFY23757.1"/>
    <property type="molecule type" value="Genomic_DNA"/>
</dbReference>
<protein>
    <submittedName>
        <fullName evidence="2">PiggyBac transposable element-derived protein 4</fullName>
    </submittedName>
</protein>
<gene>
    <name evidence="2" type="primary">PGBD4</name>
    <name evidence="2" type="ORF">TNCV_1630391</name>
</gene>
<name>A0A8X6VWK3_TRICX</name>
<dbReference type="PANTHER" id="PTHR46599:SF3">
    <property type="entry name" value="PIGGYBAC TRANSPOSABLE ELEMENT-DERIVED PROTEIN 4"/>
    <property type="match status" value="1"/>
</dbReference>
<accession>A0A8X6VWK3</accession>
<dbReference type="Proteomes" id="UP000887159">
    <property type="component" value="Unassembled WGS sequence"/>
</dbReference>
<feature type="domain" description="PiggyBac transposable element-derived protein" evidence="1">
    <location>
        <begin position="4"/>
        <end position="92"/>
    </location>
</feature>
<sequence length="195" mass="22703">MIAYQRGKVCVMKWMDKKAVCLISTIHNPEMVQVQSHKNEIRRNSKAVMEYNNTMGGVDRLDKHLTNYPLIKKRGKRSITKIFFHLLDICLCISFVLYKKNGGKISHLQFRMDIVDCLIERYGEVSGKKGRVLALQPNPMRLTERHFLEVIAPSEKKLRPARKCYVCSLKKKMTTEKELEKKHDTFARTVMLDCA</sequence>
<organism evidence="2 3">
    <name type="scientific">Trichonephila clavipes</name>
    <name type="common">Golden silk orbweaver</name>
    <name type="synonym">Nephila clavipes</name>
    <dbReference type="NCBI Taxonomy" id="2585209"/>
    <lineage>
        <taxon>Eukaryota</taxon>
        <taxon>Metazoa</taxon>
        <taxon>Ecdysozoa</taxon>
        <taxon>Arthropoda</taxon>
        <taxon>Chelicerata</taxon>
        <taxon>Arachnida</taxon>
        <taxon>Araneae</taxon>
        <taxon>Araneomorphae</taxon>
        <taxon>Entelegynae</taxon>
        <taxon>Araneoidea</taxon>
        <taxon>Nephilidae</taxon>
        <taxon>Trichonephila</taxon>
    </lineage>
</organism>
<keyword evidence="3" id="KW-1185">Reference proteome</keyword>
<comment type="caution">
    <text evidence="2">The sequence shown here is derived from an EMBL/GenBank/DDBJ whole genome shotgun (WGS) entry which is preliminary data.</text>
</comment>
<evidence type="ECO:0000313" key="2">
    <source>
        <dbReference type="EMBL" id="GFY23757.1"/>
    </source>
</evidence>
<dbReference type="AlphaFoldDB" id="A0A8X6VWK3"/>
<dbReference type="PANTHER" id="PTHR46599">
    <property type="entry name" value="PIGGYBAC TRANSPOSABLE ELEMENT-DERIVED PROTEIN 4"/>
    <property type="match status" value="1"/>
</dbReference>